<dbReference type="SUPFAM" id="SSF51445">
    <property type="entry name" value="(Trans)glycosidases"/>
    <property type="match status" value="1"/>
</dbReference>
<feature type="non-terminal residue" evidence="1">
    <location>
        <position position="174"/>
    </location>
</feature>
<protein>
    <submittedName>
        <fullName evidence="1">Uncharacterized protein</fullName>
    </submittedName>
</protein>
<organism evidence="1 2">
    <name type="scientific">Rhizoctonia solani</name>
    <dbReference type="NCBI Taxonomy" id="456999"/>
    <lineage>
        <taxon>Eukaryota</taxon>
        <taxon>Fungi</taxon>
        <taxon>Dikarya</taxon>
        <taxon>Basidiomycota</taxon>
        <taxon>Agaricomycotina</taxon>
        <taxon>Agaricomycetes</taxon>
        <taxon>Cantharellales</taxon>
        <taxon>Ceratobasidiaceae</taxon>
        <taxon>Rhizoctonia</taxon>
    </lineage>
</organism>
<sequence>MLDHHALPGVAAPNQMYAGNCSAEVNFYKPENYRRALIWGGVMTALTHIDPDFSTVFAIQAVNQPLMDAQKTEGYGDYQKQFVKVVRAVEYATGIECADTDYSKIFSNPSFTKASGTGILNVAECVGDAVVSDVLKEVAASLKTIVASLGLESSVKLRRSLASSLGVSAIAGAE</sequence>
<dbReference type="EMBL" id="CAJMWW010000123">
    <property type="protein sequence ID" value="CAE6448081.1"/>
    <property type="molecule type" value="Genomic_DNA"/>
</dbReference>
<name>A0A8H3B5T4_9AGAM</name>
<dbReference type="Gene3D" id="3.20.20.80">
    <property type="entry name" value="Glycosidases"/>
    <property type="match status" value="1"/>
</dbReference>
<reference evidence="1" key="1">
    <citation type="submission" date="2021-01" db="EMBL/GenBank/DDBJ databases">
        <authorList>
            <person name="Kaushik A."/>
        </authorList>
    </citation>
    <scope>NUCLEOTIDE SEQUENCE</scope>
    <source>
        <strain evidence="1">AG3-T5</strain>
    </source>
</reference>
<proteinExistence type="predicted"/>
<accession>A0A8H3B5T4</accession>
<comment type="caution">
    <text evidence="1">The sequence shown here is derived from an EMBL/GenBank/DDBJ whole genome shotgun (WGS) entry which is preliminary data.</text>
</comment>
<dbReference type="Proteomes" id="UP000663841">
    <property type="component" value="Unassembled WGS sequence"/>
</dbReference>
<dbReference type="InterPro" id="IPR017853">
    <property type="entry name" value="GH"/>
</dbReference>
<dbReference type="AlphaFoldDB" id="A0A8H3B5T4"/>
<evidence type="ECO:0000313" key="1">
    <source>
        <dbReference type="EMBL" id="CAE6448081.1"/>
    </source>
</evidence>
<gene>
    <name evidence="1" type="ORF">RDB_LOCUS118534</name>
</gene>
<evidence type="ECO:0000313" key="2">
    <source>
        <dbReference type="Proteomes" id="UP000663841"/>
    </source>
</evidence>